<reference evidence="2" key="1">
    <citation type="journal article" date="2023" name="G3 (Bethesda)">
        <title>Whole genome assemblies of Zophobas morio and Tenebrio molitor.</title>
        <authorList>
            <person name="Kaur S."/>
            <person name="Stinson S.A."/>
            <person name="diCenzo G.C."/>
        </authorList>
    </citation>
    <scope>NUCLEOTIDE SEQUENCE</scope>
    <source>
        <strain evidence="2">QUZm001</strain>
    </source>
</reference>
<dbReference type="EMBL" id="JALNTZ010000009">
    <property type="protein sequence ID" value="KAJ3640827.1"/>
    <property type="molecule type" value="Genomic_DNA"/>
</dbReference>
<evidence type="ECO:0000313" key="3">
    <source>
        <dbReference type="Proteomes" id="UP001168821"/>
    </source>
</evidence>
<evidence type="ECO:0000256" key="1">
    <source>
        <dbReference type="SAM" id="MobiDB-lite"/>
    </source>
</evidence>
<name>A0AA38HQF5_9CUCU</name>
<proteinExistence type="predicted"/>
<keyword evidence="3" id="KW-1185">Reference proteome</keyword>
<feature type="region of interest" description="Disordered" evidence="1">
    <location>
        <begin position="34"/>
        <end position="53"/>
    </location>
</feature>
<comment type="caution">
    <text evidence="2">The sequence shown here is derived from an EMBL/GenBank/DDBJ whole genome shotgun (WGS) entry which is preliminary data.</text>
</comment>
<sequence>MSVWRLQYEIDEGAHVPYARSLCILHHGRVEHLIPPPPRGRPRRAGGGEKATGGFPSGRCGRVALVGCGAPIDWYRREEVAFLLSWAMLAGSGGLIGDAKTAEAGNLFTFISSLIKKITLWDVPSILDLWIC</sequence>
<dbReference type="AlphaFoldDB" id="A0AA38HQF5"/>
<gene>
    <name evidence="2" type="ORF">Zmor_027365</name>
</gene>
<dbReference type="Proteomes" id="UP001168821">
    <property type="component" value="Unassembled WGS sequence"/>
</dbReference>
<protein>
    <submittedName>
        <fullName evidence="2">Uncharacterized protein</fullName>
    </submittedName>
</protein>
<evidence type="ECO:0000313" key="2">
    <source>
        <dbReference type="EMBL" id="KAJ3640827.1"/>
    </source>
</evidence>
<organism evidence="2 3">
    <name type="scientific">Zophobas morio</name>
    <dbReference type="NCBI Taxonomy" id="2755281"/>
    <lineage>
        <taxon>Eukaryota</taxon>
        <taxon>Metazoa</taxon>
        <taxon>Ecdysozoa</taxon>
        <taxon>Arthropoda</taxon>
        <taxon>Hexapoda</taxon>
        <taxon>Insecta</taxon>
        <taxon>Pterygota</taxon>
        <taxon>Neoptera</taxon>
        <taxon>Endopterygota</taxon>
        <taxon>Coleoptera</taxon>
        <taxon>Polyphaga</taxon>
        <taxon>Cucujiformia</taxon>
        <taxon>Tenebrionidae</taxon>
        <taxon>Zophobas</taxon>
    </lineage>
</organism>
<accession>A0AA38HQF5</accession>